<proteinExistence type="inferred from homology"/>
<dbReference type="SMART" id="SM01207">
    <property type="entry name" value="G3P_acyltransf"/>
    <property type="match status" value="1"/>
</dbReference>
<evidence type="ECO:0000256" key="1">
    <source>
        <dbReference type="ARBA" id="ARBA00022475"/>
    </source>
</evidence>
<evidence type="ECO:0000256" key="10">
    <source>
        <dbReference type="HAMAP-Rule" id="MF_01043"/>
    </source>
</evidence>
<keyword evidence="11" id="KW-0012">Acyltransferase</keyword>
<dbReference type="Pfam" id="PF02660">
    <property type="entry name" value="G3P_acyltransf"/>
    <property type="match status" value="1"/>
</dbReference>
<comment type="catalytic activity">
    <reaction evidence="10">
        <text>an acyl phosphate + sn-glycerol 3-phosphate = a 1-acyl-sn-glycero-3-phosphate + phosphate</text>
        <dbReference type="Rhea" id="RHEA:34075"/>
        <dbReference type="ChEBI" id="CHEBI:43474"/>
        <dbReference type="ChEBI" id="CHEBI:57597"/>
        <dbReference type="ChEBI" id="CHEBI:57970"/>
        <dbReference type="ChEBI" id="CHEBI:59918"/>
        <dbReference type="EC" id="2.3.1.275"/>
    </reaction>
</comment>
<evidence type="ECO:0000256" key="3">
    <source>
        <dbReference type="ARBA" id="ARBA00022679"/>
    </source>
</evidence>
<dbReference type="InterPro" id="IPR003811">
    <property type="entry name" value="G3P_acylTferase_PlsY"/>
</dbReference>
<dbReference type="PANTHER" id="PTHR30309">
    <property type="entry name" value="INNER MEMBRANE PROTEIN YGIH"/>
    <property type="match status" value="1"/>
</dbReference>
<comment type="pathway">
    <text evidence="10">Lipid metabolism; phospholipid metabolism.</text>
</comment>
<accession>C4GB05</accession>
<dbReference type="eggNOG" id="COG0344">
    <property type="taxonomic scope" value="Bacteria"/>
</dbReference>
<keyword evidence="3 10" id="KW-0808">Transferase</keyword>
<evidence type="ECO:0000256" key="8">
    <source>
        <dbReference type="ARBA" id="ARBA00023209"/>
    </source>
</evidence>
<dbReference type="STRING" id="626523.GCWU000342_01106"/>
<dbReference type="HAMAP" id="MF_01043">
    <property type="entry name" value="PlsY"/>
    <property type="match status" value="1"/>
</dbReference>
<name>C4GB05_9FIRM</name>
<feature type="transmembrane region" description="Helical" evidence="10">
    <location>
        <begin position="90"/>
        <end position="110"/>
    </location>
</feature>
<dbReference type="AlphaFoldDB" id="C4GB05"/>
<keyword evidence="7 10" id="KW-0472">Membrane</keyword>
<dbReference type="UniPathway" id="UPA00085"/>
<keyword evidence="9 10" id="KW-1208">Phospholipid metabolism</keyword>
<dbReference type="HOGENOM" id="CLU_081254_3_0_9"/>
<evidence type="ECO:0000313" key="12">
    <source>
        <dbReference type="Proteomes" id="UP000003494"/>
    </source>
</evidence>
<keyword evidence="5 10" id="KW-1133">Transmembrane helix</keyword>
<keyword evidence="12" id="KW-1185">Reference proteome</keyword>
<feature type="transmembrane region" description="Helical" evidence="10">
    <location>
        <begin position="182"/>
        <end position="198"/>
    </location>
</feature>
<reference evidence="11" key="1">
    <citation type="submission" date="2009-04" db="EMBL/GenBank/DDBJ databases">
        <authorList>
            <person name="Weinstock G."/>
            <person name="Sodergren E."/>
            <person name="Clifton S."/>
            <person name="Fulton L."/>
            <person name="Fulton B."/>
            <person name="Courtney L."/>
            <person name="Fronick C."/>
            <person name="Harrison M."/>
            <person name="Strong C."/>
            <person name="Farmer C."/>
            <person name="Delahaunty K."/>
            <person name="Markovic C."/>
            <person name="Hall O."/>
            <person name="Minx P."/>
            <person name="Tomlinson C."/>
            <person name="Mitreva M."/>
            <person name="Nelson J."/>
            <person name="Hou S."/>
            <person name="Wollam A."/>
            <person name="Pepin K.H."/>
            <person name="Johnson M."/>
            <person name="Bhonagiri V."/>
            <person name="Nash W.E."/>
            <person name="Warren W."/>
            <person name="Chinwalla A."/>
            <person name="Mardis E.R."/>
            <person name="Wilson R.K."/>
        </authorList>
    </citation>
    <scope>NUCLEOTIDE SEQUENCE [LARGE SCALE GENOMIC DNA]</scope>
    <source>
        <strain evidence="11">DSM 14600</strain>
    </source>
</reference>
<comment type="subcellular location">
    <subcellularLocation>
        <location evidence="10">Cell membrane</location>
        <topology evidence="10">Multi-pass membrane protein</topology>
    </subcellularLocation>
</comment>
<comment type="function">
    <text evidence="10">Catalyzes the transfer of an acyl group from acyl-phosphate (acyl-PO(4)) to glycerol-3-phosphate (G3P) to form lysophosphatidic acid (LPA). This enzyme utilizes acyl-phosphate as fatty acyl donor, but not acyl-CoA or acyl-ACP.</text>
</comment>
<evidence type="ECO:0000256" key="7">
    <source>
        <dbReference type="ARBA" id="ARBA00023136"/>
    </source>
</evidence>
<feature type="transmembrane region" description="Helical" evidence="10">
    <location>
        <begin position="56"/>
        <end position="78"/>
    </location>
</feature>
<dbReference type="GO" id="GO:0008654">
    <property type="term" value="P:phospholipid biosynthetic process"/>
    <property type="evidence" value="ECO:0007669"/>
    <property type="project" value="UniProtKB-UniRule"/>
</dbReference>
<organism evidence="11 12">
    <name type="scientific">Shuttleworthella satelles DSM 14600</name>
    <dbReference type="NCBI Taxonomy" id="626523"/>
    <lineage>
        <taxon>Bacteria</taxon>
        <taxon>Bacillati</taxon>
        <taxon>Bacillota</taxon>
        <taxon>Clostridia</taxon>
        <taxon>Lachnospirales</taxon>
        <taxon>Lachnospiraceae</taxon>
        <taxon>Shuttleworthella</taxon>
    </lineage>
</organism>
<dbReference type="Proteomes" id="UP000003494">
    <property type="component" value="Unassembled WGS sequence"/>
</dbReference>
<feature type="transmembrane region" description="Helical" evidence="10">
    <location>
        <begin position="150"/>
        <end position="170"/>
    </location>
</feature>
<dbReference type="NCBIfam" id="TIGR00023">
    <property type="entry name" value="glycerol-3-phosphate 1-O-acyltransferase PlsY"/>
    <property type="match status" value="1"/>
</dbReference>
<dbReference type="EMBL" id="ACIP02000002">
    <property type="protein sequence ID" value="EEP28298.1"/>
    <property type="molecule type" value="Genomic_DNA"/>
</dbReference>
<evidence type="ECO:0000256" key="2">
    <source>
        <dbReference type="ARBA" id="ARBA00022516"/>
    </source>
</evidence>
<comment type="caution">
    <text evidence="11">The sequence shown here is derived from an EMBL/GenBank/DDBJ whole genome shotgun (WGS) entry which is preliminary data.</text>
</comment>
<feature type="transmembrane region" description="Helical" evidence="10">
    <location>
        <begin position="6"/>
        <end position="27"/>
    </location>
</feature>
<protein>
    <recommendedName>
        <fullName evidence="10">Glycerol-3-phosphate acyltransferase</fullName>
    </recommendedName>
    <alternativeName>
        <fullName evidence="10">Acyl-PO4 G3P acyltransferase</fullName>
    </alternativeName>
    <alternativeName>
        <fullName evidence="10">Acyl-phosphate--glycerol-3-phosphate acyltransferase</fullName>
    </alternativeName>
    <alternativeName>
        <fullName evidence="10">G3P acyltransferase</fullName>
        <shortName evidence="10">GPAT</shortName>
        <ecNumber evidence="10">2.3.1.275</ecNumber>
    </alternativeName>
    <alternativeName>
        <fullName evidence="10">Lysophosphatidic acid synthase</fullName>
        <shortName evidence="10">LPA synthase</shortName>
    </alternativeName>
</protein>
<dbReference type="GO" id="GO:0043772">
    <property type="term" value="F:acyl-phosphate glycerol-3-phosphate acyltransferase activity"/>
    <property type="evidence" value="ECO:0007669"/>
    <property type="project" value="UniProtKB-UniRule"/>
</dbReference>
<evidence type="ECO:0000256" key="9">
    <source>
        <dbReference type="ARBA" id="ARBA00023264"/>
    </source>
</evidence>
<sequence>MSPFVIAVLVSLGIGYFCGNFLSGFLLGKRAHVDLRKEGSGNIGTTNALRILGPRAALITLILDVLKSMIAVAVIHLIYGGNPLYAKELIHVLALLAAFGAVMGHDYPIYMRFQGGKGAATSLGLILACFPQTFPLIAIVFFAAVIKTRFVSLGSMLAAFIFFVQVLVLGSTGHLMFYQNQLSWAYLVSGLVLLFILIRHRSNIKRLLAGEENPISLHKKE</sequence>
<evidence type="ECO:0000313" key="11">
    <source>
        <dbReference type="EMBL" id="EEP28298.1"/>
    </source>
</evidence>
<dbReference type="RefSeq" id="WP_006906116.1">
    <property type="nucleotide sequence ID" value="NZ_GG665866.1"/>
</dbReference>
<keyword evidence="2 10" id="KW-0444">Lipid biosynthesis</keyword>
<keyword evidence="6 10" id="KW-0443">Lipid metabolism</keyword>
<evidence type="ECO:0000256" key="6">
    <source>
        <dbReference type="ARBA" id="ARBA00023098"/>
    </source>
</evidence>
<keyword evidence="4 10" id="KW-0812">Transmembrane</keyword>
<keyword evidence="8 10" id="KW-0594">Phospholipid biosynthesis</keyword>
<comment type="similarity">
    <text evidence="10">Belongs to the PlsY family.</text>
</comment>
<dbReference type="GO" id="GO:0005886">
    <property type="term" value="C:plasma membrane"/>
    <property type="evidence" value="ECO:0007669"/>
    <property type="project" value="UniProtKB-SubCell"/>
</dbReference>
<gene>
    <name evidence="10 11" type="primary">plsY</name>
    <name evidence="11" type="ORF">GCWU000342_01106</name>
</gene>
<comment type="subunit">
    <text evidence="10">Probably interacts with PlsX.</text>
</comment>
<dbReference type="PANTHER" id="PTHR30309:SF0">
    <property type="entry name" value="GLYCEROL-3-PHOSPHATE ACYLTRANSFERASE-RELATED"/>
    <property type="match status" value="1"/>
</dbReference>
<evidence type="ECO:0000256" key="4">
    <source>
        <dbReference type="ARBA" id="ARBA00022692"/>
    </source>
</evidence>
<evidence type="ECO:0000256" key="5">
    <source>
        <dbReference type="ARBA" id="ARBA00022989"/>
    </source>
</evidence>
<keyword evidence="1 10" id="KW-1003">Cell membrane</keyword>
<dbReference type="EC" id="2.3.1.275" evidence="10"/>
<feature type="transmembrane region" description="Helical" evidence="10">
    <location>
        <begin position="122"/>
        <end position="144"/>
    </location>
</feature>